<dbReference type="eggNOG" id="COG1042">
    <property type="taxonomic scope" value="Bacteria"/>
</dbReference>
<dbReference type="InterPro" id="IPR043938">
    <property type="entry name" value="Ligase_CoA_dom"/>
</dbReference>
<keyword evidence="3" id="KW-0067">ATP-binding</keyword>
<dbReference type="Proteomes" id="UP000006732">
    <property type="component" value="Chromosome"/>
</dbReference>
<dbReference type="KEGG" id="ppd:Ppro_1589"/>
<dbReference type="Pfam" id="PF13380">
    <property type="entry name" value="CoA_binding_2"/>
    <property type="match status" value="1"/>
</dbReference>
<keyword evidence="2" id="KW-0547">Nucleotide-binding</keyword>
<dbReference type="GO" id="GO:0043758">
    <property type="term" value="F:acetate-CoA ligase (ADP-forming) activity"/>
    <property type="evidence" value="ECO:0007669"/>
    <property type="project" value="InterPro"/>
</dbReference>
<organism evidence="5 6">
    <name type="scientific">Pelobacter propionicus (strain DSM 2379 / NBRC 103807 / OttBd1)</name>
    <dbReference type="NCBI Taxonomy" id="338966"/>
    <lineage>
        <taxon>Bacteria</taxon>
        <taxon>Pseudomonadati</taxon>
        <taxon>Thermodesulfobacteriota</taxon>
        <taxon>Desulfuromonadia</taxon>
        <taxon>Desulfuromonadales</taxon>
        <taxon>Desulfuromonadaceae</taxon>
        <taxon>Pelobacter</taxon>
    </lineage>
</organism>
<evidence type="ECO:0000256" key="3">
    <source>
        <dbReference type="ARBA" id="ARBA00022840"/>
    </source>
</evidence>
<evidence type="ECO:0000256" key="2">
    <source>
        <dbReference type="ARBA" id="ARBA00022741"/>
    </source>
</evidence>
<gene>
    <name evidence="5" type="ordered locus">Ppro_1589</name>
</gene>
<dbReference type="InterPro" id="IPR036291">
    <property type="entry name" value="NAD(P)-bd_dom_sf"/>
</dbReference>
<dbReference type="Gene3D" id="3.40.50.261">
    <property type="entry name" value="Succinyl-CoA synthetase domains"/>
    <property type="match status" value="2"/>
</dbReference>
<dbReference type="HOGENOM" id="CLU_007415_2_3_7"/>
<dbReference type="STRING" id="338966.Ppro_1589"/>
<sequence length="451" mass="48150">MAELDSLFSPTRVALIGAAASEEKLGGIVLKNLLGLKGEVYPVNPNYAELMGRTAYRSIGDLPCPVDLSIIMRPAAEVPGILHQHAGKVRFALIVSAGFAEVGAWELQEEIKHIGREAGIRLIGPNCLGVYNPRHGLDTMFLPHALLKKPGKGNVAIVSQSGALVVCLLEAVRQANMGVSKVINYGNAVDLDAADVYEYLAEDRETRVVISYLESVGNGRRFIEAARNLDNTKPLLVLKAGKGAGGQKAACSHTGRLAGSYEVFRSILRQFRIQEAIDYESLLDGAKALSLQRPASGKRVCVITNGGGSGVLAADECGRAGLELPPLPEAVVERLIVSFPSFYAIANPIDLTGQVRAEDYRVALDAVREAYDGFIVIALTAVSGVTLAVAEMVHDFSMATGKPVVAHVAQGGISRKLARLMEKGKIPVYPSPERAVRALAMLLHGRGDETR</sequence>
<keyword evidence="6" id="KW-1185">Reference proteome</keyword>
<dbReference type="PANTHER" id="PTHR43334">
    <property type="entry name" value="ACETATE--COA LIGASE [ADP-FORMING]"/>
    <property type="match status" value="1"/>
</dbReference>
<dbReference type="InterPro" id="IPR016102">
    <property type="entry name" value="Succinyl-CoA_synth-like"/>
</dbReference>
<dbReference type="SMART" id="SM00881">
    <property type="entry name" value="CoA_binding"/>
    <property type="match status" value="1"/>
</dbReference>
<dbReference type="AlphaFoldDB" id="A1APD4"/>
<evidence type="ECO:0000256" key="1">
    <source>
        <dbReference type="ARBA" id="ARBA00022598"/>
    </source>
</evidence>
<dbReference type="EMBL" id="CP000482">
    <property type="protein sequence ID" value="ABK99204.1"/>
    <property type="molecule type" value="Genomic_DNA"/>
</dbReference>
<evidence type="ECO:0000259" key="4">
    <source>
        <dbReference type="SMART" id="SM00881"/>
    </source>
</evidence>
<dbReference type="RefSeq" id="WP_011735494.1">
    <property type="nucleotide sequence ID" value="NC_008609.1"/>
</dbReference>
<dbReference type="OrthoDB" id="9791027at2"/>
<dbReference type="Gene3D" id="3.40.50.720">
    <property type="entry name" value="NAD(P)-binding Rossmann-like Domain"/>
    <property type="match status" value="1"/>
</dbReference>
<feature type="domain" description="CoA-binding" evidence="4">
    <location>
        <begin position="7"/>
        <end position="99"/>
    </location>
</feature>
<dbReference type="SUPFAM" id="SSF51735">
    <property type="entry name" value="NAD(P)-binding Rossmann-fold domains"/>
    <property type="match status" value="1"/>
</dbReference>
<dbReference type="SUPFAM" id="SSF52210">
    <property type="entry name" value="Succinyl-CoA synthetase domains"/>
    <property type="match status" value="2"/>
</dbReference>
<dbReference type="Pfam" id="PF19045">
    <property type="entry name" value="Ligase_CoA_2"/>
    <property type="match status" value="1"/>
</dbReference>
<proteinExistence type="predicted"/>
<evidence type="ECO:0000313" key="6">
    <source>
        <dbReference type="Proteomes" id="UP000006732"/>
    </source>
</evidence>
<keyword evidence="1" id="KW-0436">Ligase</keyword>
<dbReference type="PANTHER" id="PTHR43334:SF2">
    <property type="entry name" value="ACETATE--COA LIGASE [ADP-FORMING]"/>
    <property type="match status" value="1"/>
</dbReference>
<accession>A1APD4</accession>
<dbReference type="GO" id="GO:0005524">
    <property type="term" value="F:ATP binding"/>
    <property type="evidence" value="ECO:0007669"/>
    <property type="project" value="UniProtKB-KW"/>
</dbReference>
<dbReference type="InterPro" id="IPR003781">
    <property type="entry name" value="CoA-bd"/>
</dbReference>
<dbReference type="InterPro" id="IPR032875">
    <property type="entry name" value="Succ_CoA_lig_flav_dom"/>
</dbReference>
<evidence type="ECO:0000313" key="5">
    <source>
        <dbReference type="EMBL" id="ABK99204.1"/>
    </source>
</evidence>
<dbReference type="Pfam" id="PF13607">
    <property type="entry name" value="Succ_CoA_lig"/>
    <property type="match status" value="1"/>
</dbReference>
<reference evidence="5 6" key="1">
    <citation type="submission" date="2006-10" db="EMBL/GenBank/DDBJ databases">
        <title>Complete sequence of chromosome of Pelobacter propionicus DSM 2379.</title>
        <authorList>
            <consortium name="US DOE Joint Genome Institute"/>
            <person name="Copeland A."/>
            <person name="Lucas S."/>
            <person name="Lapidus A."/>
            <person name="Barry K."/>
            <person name="Detter J.C."/>
            <person name="Glavina del Rio T."/>
            <person name="Hammon N."/>
            <person name="Israni S."/>
            <person name="Dalin E."/>
            <person name="Tice H."/>
            <person name="Pitluck S."/>
            <person name="Saunders E."/>
            <person name="Brettin T."/>
            <person name="Bruce D."/>
            <person name="Han C."/>
            <person name="Tapia R."/>
            <person name="Schmutz J."/>
            <person name="Larimer F."/>
            <person name="Land M."/>
            <person name="Hauser L."/>
            <person name="Kyrpides N."/>
            <person name="Kim E."/>
            <person name="Lovley D."/>
            <person name="Richardson P."/>
        </authorList>
    </citation>
    <scope>NUCLEOTIDE SEQUENCE [LARGE SCALE GENOMIC DNA]</scope>
    <source>
        <strain evidence="6">DSM 2379 / NBRC 103807 / OttBd1</strain>
    </source>
</reference>
<dbReference type="InterPro" id="IPR051538">
    <property type="entry name" value="Acyl-CoA_Synth/Transferase"/>
</dbReference>
<name>A1APD4_PELPD</name>
<protein>
    <submittedName>
        <fullName evidence="5">CoA-binding domain protein</fullName>
    </submittedName>
</protein>